<reference evidence="1 2" key="1">
    <citation type="submission" date="2017-09" db="EMBL/GenBank/DDBJ databases">
        <authorList>
            <person name="Ehlers B."/>
            <person name="Leendertz F.H."/>
        </authorList>
    </citation>
    <scope>NUCLEOTIDE SEQUENCE [LARGE SCALE GENOMIC DNA]</scope>
    <source>
        <strain evidence="1 2">DSM 45537</strain>
    </source>
</reference>
<protein>
    <submittedName>
        <fullName evidence="1">Uncharacterized protein</fullName>
    </submittedName>
</protein>
<gene>
    <name evidence="1" type="ORF">SAMN04244553_3572</name>
</gene>
<keyword evidence="2" id="KW-1185">Reference proteome</keyword>
<evidence type="ECO:0000313" key="2">
    <source>
        <dbReference type="Proteomes" id="UP000219565"/>
    </source>
</evidence>
<dbReference type="RefSeq" id="WP_143861455.1">
    <property type="nucleotide sequence ID" value="NZ_OBEG01000003.1"/>
</dbReference>
<organism evidence="1 2">
    <name type="scientific">Nocardia amikacinitolerans</name>
    <dbReference type="NCBI Taxonomy" id="756689"/>
    <lineage>
        <taxon>Bacteria</taxon>
        <taxon>Bacillati</taxon>
        <taxon>Actinomycetota</taxon>
        <taxon>Actinomycetes</taxon>
        <taxon>Mycobacteriales</taxon>
        <taxon>Nocardiaceae</taxon>
        <taxon>Nocardia</taxon>
    </lineage>
</organism>
<dbReference type="Proteomes" id="UP000219565">
    <property type="component" value="Unassembled WGS sequence"/>
</dbReference>
<evidence type="ECO:0000313" key="1">
    <source>
        <dbReference type="EMBL" id="SNY83861.1"/>
    </source>
</evidence>
<proteinExistence type="predicted"/>
<accession>A0A285LKH4</accession>
<sequence>MRIDDLESFGGERIIAWRSYNNETWAALYADGTESEPFPVPQAFRGRAVVDCGFSLHVVP</sequence>
<dbReference type="AlphaFoldDB" id="A0A285LKH4"/>
<dbReference type="EMBL" id="OBEG01000003">
    <property type="protein sequence ID" value="SNY83861.1"/>
    <property type="molecule type" value="Genomic_DNA"/>
</dbReference>
<name>A0A285LKH4_9NOCA</name>